<evidence type="ECO:0000313" key="3">
    <source>
        <dbReference type="Proteomes" id="UP000007129"/>
    </source>
</evidence>
<dbReference type="Proteomes" id="UP000007129">
    <property type="component" value="Unassembled WGS sequence"/>
</dbReference>
<dbReference type="InterPro" id="IPR002925">
    <property type="entry name" value="Dienelactn_hydro"/>
</dbReference>
<name>K2QJ12_MACPH</name>
<sequence length="257" mass="29364">MPEDEYLAQPSGDCCTKGTLHSGEARGALERIADIETYVSRPSQGRANGHVLLYFPDVWGMWKNSHLIMDGFADAGYLTLGIDYFRGDPIWAHRKNGEDTDADFDFAAWRQKHWDFAQIAVPKWVAAVKAQYGEASTKYAAVGYCFGAPYVCDLLAAEDVTAGAFAHPSFLKESHFYQIKRPLFMSCAEIDSYFDQSSRRRALEILQEEKKKWHLQLFCNVEHGFAVRGDPEIPHIRWSKEQSHRSIVSWFDLWLSQ</sequence>
<comment type="caution">
    <text evidence="2">The sequence shown here is derived from an EMBL/GenBank/DDBJ whole genome shotgun (WGS) entry which is preliminary data.</text>
</comment>
<keyword evidence="2" id="KW-0378">Hydrolase</keyword>
<dbReference type="HOGENOM" id="CLU_054590_2_1_1"/>
<dbReference type="SUPFAM" id="SSF53474">
    <property type="entry name" value="alpha/beta-Hydrolases"/>
    <property type="match status" value="1"/>
</dbReference>
<protein>
    <submittedName>
        <fullName evidence="2">Dienelactone hydrolase</fullName>
    </submittedName>
</protein>
<dbReference type="InParanoid" id="K2QJ12"/>
<dbReference type="Pfam" id="PF01738">
    <property type="entry name" value="DLH"/>
    <property type="match status" value="1"/>
</dbReference>
<dbReference type="EMBL" id="AHHD01000564">
    <property type="protein sequence ID" value="EKG09856.1"/>
    <property type="molecule type" value="Genomic_DNA"/>
</dbReference>
<dbReference type="OrthoDB" id="1393670at2759"/>
<dbReference type="GO" id="GO:0016787">
    <property type="term" value="F:hydrolase activity"/>
    <property type="evidence" value="ECO:0007669"/>
    <property type="project" value="UniProtKB-KW"/>
</dbReference>
<dbReference type="eggNOG" id="KOG3043">
    <property type="taxonomic scope" value="Eukaryota"/>
</dbReference>
<evidence type="ECO:0000313" key="2">
    <source>
        <dbReference type="EMBL" id="EKG09856.1"/>
    </source>
</evidence>
<evidence type="ECO:0000259" key="1">
    <source>
        <dbReference type="Pfam" id="PF01738"/>
    </source>
</evidence>
<organism evidence="2 3">
    <name type="scientific">Macrophomina phaseolina (strain MS6)</name>
    <name type="common">Charcoal rot fungus</name>
    <dbReference type="NCBI Taxonomy" id="1126212"/>
    <lineage>
        <taxon>Eukaryota</taxon>
        <taxon>Fungi</taxon>
        <taxon>Dikarya</taxon>
        <taxon>Ascomycota</taxon>
        <taxon>Pezizomycotina</taxon>
        <taxon>Dothideomycetes</taxon>
        <taxon>Dothideomycetes incertae sedis</taxon>
        <taxon>Botryosphaeriales</taxon>
        <taxon>Botryosphaeriaceae</taxon>
        <taxon>Macrophomina</taxon>
    </lineage>
</organism>
<dbReference type="Gene3D" id="3.40.50.1820">
    <property type="entry name" value="alpha/beta hydrolase"/>
    <property type="match status" value="1"/>
</dbReference>
<dbReference type="InterPro" id="IPR029058">
    <property type="entry name" value="AB_hydrolase_fold"/>
</dbReference>
<gene>
    <name evidence="2" type="ORF">MPH_13063</name>
</gene>
<dbReference type="AlphaFoldDB" id="K2QJ12"/>
<dbReference type="VEuPathDB" id="FungiDB:MPH_13063"/>
<dbReference type="PANTHER" id="PTHR17630">
    <property type="entry name" value="DIENELACTONE HYDROLASE"/>
    <property type="match status" value="1"/>
</dbReference>
<dbReference type="PANTHER" id="PTHR17630:SF44">
    <property type="entry name" value="PROTEIN AIM2"/>
    <property type="match status" value="1"/>
</dbReference>
<accession>K2QJ12</accession>
<reference evidence="2 3" key="1">
    <citation type="journal article" date="2012" name="BMC Genomics">
        <title>Tools to kill: Genome of one of the most destructive plant pathogenic fungi Macrophomina phaseolina.</title>
        <authorList>
            <person name="Islam M.S."/>
            <person name="Haque M.S."/>
            <person name="Islam M.M."/>
            <person name="Emdad E.M."/>
            <person name="Halim A."/>
            <person name="Hossen Q.M.M."/>
            <person name="Hossain M.Z."/>
            <person name="Ahmed B."/>
            <person name="Rahim S."/>
            <person name="Rahman M.S."/>
            <person name="Alam M.M."/>
            <person name="Hou S."/>
            <person name="Wan X."/>
            <person name="Saito J.A."/>
            <person name="Alam M."/>
        </authorList>
    </citation>
    <scope>NUCLEOTIDE SEQUENCE [LARGE SCALE GENOMIC DNA]</scope>
    <source>
        <strain evidence="2 3">MS6</strain>
    </source>
</reference>
<dbReference type="STRING" id="1126212.K2QJ12"/>
<feature type="domain" description="Dienelactone hydrolase" evidence="1">
    <location>
        <begin position="35"/>
        <end position="252"/>
    </location>
</feature>
<proteinExistence type="predicted"/>